<dbReference type="Pfam" id="PF00072">
    <property type="entry name" value="Response_reg"/>
    <property type="match status" value="1"/>
</dbReference>
<dbReference type="Proteomes" id="UP000256304">
    <property type="component" value="Unassembled WGS sequence"/>
</dbReference>
<dbReference type="Gene3D" id="1.10.10.60">
    <property type="entry name" value="Homeodomain-like"/>
    <property type="match status" value="2"/>
</dbReference>
<dbReference type="Gene3D" id="3.40.50.2300">
    <property type="match status" value="1"/>
</dbReference>
<dbReference type="AlphaFoldDB" id="A0A3D9S416"/>
<dbReference type="PROSITE" id="PS50110">
    <property type="entry name" value="RESPONSE_REGULATORY"/>
    <property type="match status" value="1"/>
</dbReference>
<dbReference type="CDD" id="cd17536">
    <property type="entry name" value="REC_YesN-like"/>
    <property type="match status" value="1"/>
</dbReference>
<reference evidence="7 8" key="1">
    <citation type="submission" date="2018-08" db="EMBL/GenBank/DDBJ databases">
        <title>Genomic Encyclopedia of Type Strains, Phase III (KMG-III): the genomes of soil and plant-associated and newly described type strains.</title>
        <authorList>
            <person name="Whitman W."/>
        </authorList>
    </citation>
    <scope>NUCLEOTIDE SEQUENCE [LARGE SCALE GENOMIC DNA]</scope>
    <source>
        <strain evidence="7 8">CGMCC 1.10966</strain>
    </source>
</reference>
<dbReference type="SUPFAM" id="SSF52172">
    <property type="entry name" value="CheY-like"/>
    <property type="match status" value="1"/>
</dbReference>
<feature type="modified residue" description="4-aspartylphosphate" evidence="4">
    <location>
        <position position="55"/>
    </location>
</feature>
<keyword evidence="8" id="KW-1185">Reference proteome</keyword>
<keyword evidence="4" id="KW-0597">Phosphoprotein</keyword>
<dbReference type="PROSITE" id="PS01124">
    <property type="entry name" value="HTH_ARAC_FAMILY_2"/>
    <property type="match status" value="1"/>
</dbReference>
<dbReference type="InterPro" id="IPR018062">
    <property type="entry name" value="HTH_AraC-typ_CS"/>
</dbReference>
<dbReference type="SMART" id="SM00448">
    <property type="entry name" value="REC"/>
    <property type="match status" value="1"/>
</dbReference>
<dbReference type="PANTHER" id="PTHR43280">
    <property type="entry name" value="ARAC-FAMILY TRANSCRIPTIONAL REGULATOR"/>
    <property type="match status" value="1"/>
</dbReference>
<feature type="domain" description="Response regulatory" evidence="6">
    <location>
        <begin position="3"/>
        <end position="120"/>
    </location>
</feature>
<protein>
    <submittedName>
        <fullName evidence="7">Two-component system response regulator YesN</fullName>
    </submittedName>
</protein>
<keyword evidence="3" id="KW-0804">Transcription</keyword>
<dbReference type="InterPro" id="IPR018060">
    <property type="entry name" value="HTH_AraC"/>
</dbReference>
<evidence type="ECO:0000259" key="6">
    <source>
        <dbReference type="PROSITE" id="PS50110"/>
    </source>
</evidence>
<dbReference type="EMBL" id="QTTN01000009">
    <property type="protein sequence ID" value="REE87484.1"/>
    <property type="molecule type" value="Genomic_DNA"/>
</dbReference>
<dbReference type="InterPro" id="IPR011006">
    <property type="entry name" value="CheY-like_superfamily"/>
</dbReference>
<dbReference type="GO" id="GO:0043565">
    <property type="term" value="F:sequence-specific DNA binding"/>
    <property type="evidence" value="ECO:0007669"/>
    <property type="project" value="InterPro"/>
</dbReference>
<dbReference type="PRINTS" id="PR00032">
    <property type="entry name" value="HTHARAC"/>
</dbReference>
<name>A0A3D9S416_9BACL</name>
<accession>A0A3D9S416</accession>
<evidence type="ECO:0000256" key="2">
    <source>
        <dbReference type="ARBA" id="ARBA00023125"/>
    </source>
</evidence>
<dbReference type="SMART" id="SM00342">
    <property type="entry name" value="HTH_ARAC"/>
    <property type="match status" value="1"/>
</dbReference>
<keyword evidence="2" id="KW-0238">DNA-binding</keyword>
<evidence type="ECO:0000256" key="4">
    <source>
        <dbReference type="PROSITE-ProRule" id="PRU00169"/>
    </source>
</evidence>
<keyword evidence="1" id="KW-0805">Transcription regulation</keyword>
<evidence type="ECO:0000313" key="7">
    <source>
        <dbReference type="EMBL" id="REE87484.1"/>
    </source>
</evidence>
<dbReference type="OrthoDB" id="342399at2"/>
<dbReference type="PROSITE" id="PS00041">
    <property type="entry name" value="HTH_ARAC_FAMILY_1"/>
    <property type="match status" value="1"/>
</dbReference>
<sequence>MMKLIVLDDEPIIRQGIVHKIRQTGLPVSVVGEAGDGLSGLELIRTAQPDIVITDIQMPALNGLEFIRMAKETEARAEYVILSGYDDFEYAKQAIKYGVSHYLLKPLEDNELFEVLSGLIERKETENNRVQMVESLKALAESSHETARQGALTRFLQEEDVSVEDGALDTLAQDCVSFTAVVLRLEPFGLPHHSFGAGEEDLLWFAVKNIVTERFGTGGIQGVLVHHSLHRFELVYVLGLGQGQERSAVSSILEVISYGIRNYLKLGLTVGIGPYHDKLKKVQESYREAKQLTKNAILHGANRIYSANGMSAMLANRKSIIGKEDIKMLEDWLKKLETDKVYRWLERRIGSIVQDPNSAYVQAEWFCVDLYLFFNRFLLSNAADAEWTIGEMDDLLRWLQQVTDWHEIAERMNGFARNIVGLLSRRDEATGKEIAEAVKAYIDIHFAEQLSLQSIAERFYIHPNYFSKRFKEKYGESFIDYLTSVRMRAAAELLRDTELKVHQIGERVGFEDPAYFGSVFRKRYGETPKQYRENSTS</sequence>
<dbReference type="InterPro" id="IPR020449">
    <property type="entry name" value="Tscrpt_reg_AraC-type_HTH"/>
</dbReference>
<dbReference type="RefSeq" id="WP_116188925.1">
    <property type="nucleotide sequence ID" value="NZ_QTTN01000009.1"/>
</dbReference>
<comment type="caution">
    <text evidence="7">The sequence shown here is derived from an EMBL/GenBank/DDBJ whole genome shotgun (WGS) entry which is preliminary data.</text>
</comment>
<dbReference type="Pfam" id="PF12833">
    <property type="entry name" value="HTH_18"/>
    <property type="match status" value="1"/>
</dbReference>
<organism evidence="7 8">
    <name type="scientific">Paenibacillus taihuensis</name>
    <dbReference type="NCBI Taxonomy" id="1156355"/>
    <lineage>
        <taxon>Bacteria</taxon>
        <taxon>Bacillati</taxon>
        <taxon>Bacillota</taxon>
        <taxon>Bacilli</taxon>
        <taxon>Bacillales</taxon>
        <taxon>Paenibacillaceae</taxon>
        <taxon>Paenibacillus</taxon>
    </lineage>
</organism>
<dbReference type="SUPFAM" id="SSF46689">
    <property type="entry name" value="Homeodomain-like"/>
    <property type="match status" value="2"/>
</dbReference>
<dbReference type="InterPro" id="IPR009057">
    <property type="entry name" value="Homeodomain-like_sf"/>
</dbReference>
<evidence type="ECO:0000256" key="1">
    <source>
        <dbReference type="ARBA" id="ARBA00023015"/>
    </source>
</evidence>
<gene>
    <name evidence="7" type="ORF">A8990_109130</name>
</gene>
<proteinExistence type="predicted"/>
<evidence type="ECO:0000313" key="8">
    <source>
        <dbReference type="Proteomes" id="UP000256304"/>
    </source>
</evidence>
<evidence type="ECO:0000259" key="5">
    <source>
        <dbReference type="PROSITE" id="PS01124"/>
    </source>
</evidence>
<dbReference type="GO" id="GO:0003700">
    <property type="term" value="F:DNA-binding transcription factor activity"/>
    <property type="evidence" value="ECO:0007669"/>
    <property type="project" value="InterPro"/>
</dbReference>
<dbReference type="PANTHER" id="PTHR43280:SF2">
    <property type="entry name" value="HTH-TYPE TRANSCRIPTIONAL REGULATOR EXSA"/>
    <property type="match status" value="1"/>
</dbReference>
<feature type="domain" description="HTH araC/xylS-type" evidence="5">
    <location>
        <begin position="436"/>
        <end position="534"/>
    </location>
</feature>
<dbReference type="GO" id="GO:0000160">
    <property type="term" value="P:phosphorelay signal transduction system"/>
    <property type="evidence" value="ECO:0007669"/>
    <property type="project" value="InterPro"/>
</dbReference>
<dbReference type="InterPro" id="IPR001789">
    <property type="entry name" value="Sig_transdc_resp-reg_receiver"/>
</dbReference>
<evidence type="ECO:0000256" key="3">
    <source>
        <dbReference type="ARBA" id="ARBA00023163"/>
    </source>
</evidence>